<sequence length="197" mass="22737">MELKTLSNKHLQYKAAGLEEAYHLVYYIPQGDTTTWTARVARFKNRADEEDFQLIKSMTIEAFINSRLTFDYVIRVLGHNETVPLKSAKIREYVYDIASAIGAKYLPQLLNKTRSTAALHTLPTLLDRQKEMKNVFFIKNRDENLNNKNILIIDDITTSCTTVAEMVRTIKAEWPDAKCYLFCLARTNHEMNANVNL</sequence>
<evidence type="ECO:0000313" key="1">
    <source>
        <dbReference type="EMBL" id="DAE17004.1"/>
    </source>
</evidence>
<dbReference type="InterPro" id="IPR000836">
    <property type="entry name" value="PRTase_dom"/>
</dbReference>
<dbReference type="CDD" id="cd06223">
    <property type="entry name" value="PRTases_typeI"/>
    <property type="match status" value="1"/>
</dbReference>
<organism evidence="1">
    <name type="scientific">Siphoviridae sp. ctZ0X1</name>
    <dbReference type="NCBI Taxonomy" id="2825554"/>
    <lineage>
        <taxon>Viruses</taxon>
        <taxon>Duplodnaviria</taxon>
        <taxon>Heunggongvirae</taxon>
        <taxon>Uroviricota</taxon>
        <taxon>Caudoviricetes</taxon>
    </lineage>
</organism>
<dbReference type="InterPro" id="IPR029057">
    <property type="entry name" value="PRTase-like"/>
</dbReference>
<protein>
    <submittedName>
        <fullName evidence="1">PRTase ComF-like</fullName>
    </submittedName>
</protein>
<reference evidence="1" key="1">
    <citation type="journal article" date="2021" name="Proc. Natl. Acad. Sci. U.S.A.">
        <title>A Catalog of Tens of Thousands of Viruses from Human Metagenomes Reveals Hidden Associations with Chronic Diseases.</title>
        <authorList>
            <person name="Tisza M.J."/>
            <person name="Buck C.B."/>
        </authorList>
    </citation>
    <scope>NUCLEOTIDE SEQUENCE</scope>
    <source>
        <strain evidence="1">CtZ0X1</strain>
    </source>
</reference>
<name>A0A8S5QEQ1_9CAUD</name>
<dbReference type="EMBL" id="BK015634">
    <property type="protein sequence ID" value="DAE17004.1"/>
    <property type="molecule type" value="Genomic_DNA"/>
</dbReference>
<dbReference type="Gene3D" id="3.40.50.2020">
    <property type="match status" value="1"/>
</dbReference>
<dbReference type="SUPFAM" id="SSF53271">
    <property type="entry name" value="PRTase-like"/>
    <property type="match status" value="1"/>
</dbReference>
<proteinExistence type="predicted"/>
<accession>A0A8S5QEQ1</accession>